<dbReference type="Proteomes" id="UP001165082">
    <property type="component" value="Unassembled WGS sequence"/>
</dbReference>
<gene>
    <name evidence="3" type="ORF">TrRE_jg2894</name>
</gene>
<keyword evidence="4" id="KW-1185">Reference proteome</keyword>
<organism evidence="3 4">
    <name type="scientific">Triparma retinervis</name>
    <dbReference type="NCBI Taxonomy" id="2557542"/>
    <lineage>
        <taxon>Eukaryota</taxon>
        <taxon>Sar</taxon>
        <taxon>Stramenopiles</taxon>
        <taxon>Ochrophyta</taxon>
        <taxon>Bolidophyceae</taxon>
        <taxon>Parmales</taxon>
        <taxon>Triparmaceae</taxon>
        <taxon>Triparma</taxon>
    </lineage>
</organism>
<evidence type="ECO:0008006" key="5">
    <source>
        <dbReference type="Google" id="ProtNLM"/>
    </source>
</evidence>
<dbReference type="GO" id="GO:0003729">
    <property type="term" value="F:mRNA binding"/>
    <property type="evidence" value="ECO:0007669"/>
    <property type="project" value="TreeGrafter"/>
</dbReference>
<evidence type="ECO:0000256" key="2">
    <source>
        <dbReference type="PROSITE-ProRule" id="PRU00708"/>
    </source>
</evidence>
<accession>A0A9W7C6L3</accession>
<dbReference type="InterPro" id="IPR002885">
    <property type="entry name" value="PPR_rpt"/>
</dbReference>
<dbReference type="NCBIfam" id="TIGR00756">
    <property type="entry name" value="PPR"/>
    <property type="match status" value="1"/>
</dbReference>
<dbReference type="OrthoDB" id="41888at2759"/>
<dbReference type="Pfam" id="PF01535">
    <property type="entry name" value="PPR"/>
    <property type="match status" value="1"/>
</dbReference>
<protein>
    <recommendedName>
        <fullName evidence="5">Pentatricopeptide repeat-containing protein</fullName>
    </recommendedName>
</protein>
<evidence type="ECO:0000256" key="1">
    <source>
        <dbReference type="ARBA" id="ARBA00022737"/>
    </source>
</evidence>
<sequence length="339" mass="37982">MSGDFKGAVKVPKDMLMWKEKGGVKFDRVARNVALSAARGREDGKGVIKLFEVMPEEDKTAVSYNTFNRSAFYGIVYDSPAYNMVLMGLMRSKNYERAEAMVERMEESGVKPNFMTYSYLMKGLLDTKMYDKVVNMFDSALDVDAEVVRNVGLYMRIRNLDKATGYIGKMKEEGITPNSRATIIVVKAYVQLGRWDDALEVLKGGKAGDEIMEGYEQVLKGLTGAGESDRAREGLGAMLRYGFVPSRKIMIGTMRGCNVFRYAGGSNEDVLGFLFGVVDMLGERKIPISGSLYVYLLHRRADLVYSYRWEREDINIFMEVGKAVRGAKLRDNTMVGAGN</sequence>
<dbReference type="InterPro" id="IPR011990">
    <property type="entry name" value="TPR-like_helical_dom_sf"/>
</dbReference>
<dbReference type="Gene3D" id="1.25.40.10">
    <property type="entry name" value="Tetratricopeptide repeat domain"/>
    <property type="match status" value="2"/>
</dbReference>
<evidence type="ECO:0000313" key="4">
    <source>
        <dbReference type="Proteomes" id="UP001165082"/>
    </source>
</evidence>
<keyword evidence="1" id="KW-0677">Repeat</keyword>
<dbReference type="InterPro" id="IPR051240">
    <property type="entry name" value="Mito_RNA-Proc/Resp"/>
</dbReference>
<dbReference type="Pfam" id="PF13041">
    <property type="entry name" value="PPR_2"/>
    <property type="match status" value="1"/>
</dbReference>
<evidence type="ECO:0000313" key="3">
    <source>
        <dbReference type="EMBL" id="GMI02832.1"/>
    </source>
</evidence>
<dbReference type="AlphaFoldDB" id="A0A9W7C6L3"/>
<comment type="caution">
    <text evidence="3">The sequence shown here is derived from an EMBL/GenBank/DDBJ whole genome shotgun (WGS) entry which is preliminary data.</text>
</comment>
<dbReference type="PANTHER" id="PTHR47933">
    <property type="entry name" value="PENTATRICOPEPTIDE REPEAT-CONTAINING PROTEIN 1, MITOCHONDRIAL"/>
    <property type="match status" value="1"/>
</dbReference>
<feature type="repeat" description="PPR" evidence="2">
    <location>
        <begin position="78"/>
        <end position="112"/>
    </location>
</feature>
<dbReference type="PROSITE" id="PS51375">
    <property type="entry name" value="PPR"/>
    <property type="match status" value="1"/>
</dbReference>
<name>A0A9W7C6L3_9STRA</name>
<reference evidence="3" key="1">
    <citation type="submission" date="2022-07" db="EMBL/GenBank/DDBJ databases">
        <title>Genome analysis of Parmales, a sister group of diatoms, reveals the evolutionary specialization of diatoms from phago-mixotrophs to photoautotrophs.</title>
        <authorList>
            <person name="Ban H."/>
            <person name="Sato S."/>
            <person name="Yoshikawa S."/>
            <person name="Kazumasa Y."/>
            <person name="Nakamura Y."/>
            <person name="Ichinomiya M."/>
            <person name="Saitoh K."/>
            <person name="Sato N."/>
            <person name="Blanc-Mathieu R."/>
            <person name="Endo H."/>
            <person name="Kuwata A."/>
            <person name="Ogata H."/>
        </authorList>
    </citation>
    <scope>NUCLEOTIDE SEQUENCE</scope>
</reference>
<dbReference type="EMBL" id="BRXZ01000003">
    <property type="protein sequence ID" value="GMI02832.1"/>
    <property type="molecule type" value="Genomic_DNA"/>
</dbReference>
<proteinExistence type="predicted"/>